<keyword evidence="5 7" id="KW-1133">Transmembrane helix</keyword>
<evidence type="ECO:0000256" key="4">
    <source>
        <dbReference type="ARBA" id="ARBA00022692"/>
    </source>
</evidence>
<keyword evidence="3" id="KW-1003">Cell membrane</keyword>
<evidence type="ECO:0000256" key="7">
    <source>
        <dbReference type="RuleBase" id="RU363032"/>
    </source>
</evidence>
<evidence type="ECO:0000259" key="8">
    <source>
        <dbReference type="PROSITE" id="PS50928"/>
    </source>
</evidence>
<accession>A0ABS9VXA1</accession>
<gene>
    <name evidence="9" type="ORF">JS533_009700</name>
</gene>
<protein>
    <submittedName>
        <fullName evidence="9">Carbohydrate ABC transporter permease</fullName>
    </submittedName>
</protein>
<feature type="domain" description="ABC transmembrane type-1" evidence="8">
    <location>
        <begin position="94"/>
        <end position="286"/>
    </location>
</feature>
<dbReference type="InterPro" id="IPR000515">
    <property type="entry name" value="MetI-like"/>
</dbReference>
<feature type="transmembrane region" description="Helical" evidence="7">
    <location>
        <begin position="31"/>
        <end position="53"/>
    </location>
</feature>
<evidence type="ECO:0000256" key="2">
    <source>
        <dbReference type="ARBA" id="ARBA00022448"/>
    </source>
</evidence>
<dbReference type="EMBL" id="JAFEJT020000043">
    <property type="protein sequence ID" value="MCH9276536.1"/>
    <property type="molecule type" value="Genomic_DNA"/>
</dbReference>
<reference evidence="9 10" key="2">
    <citation type="journal article" date="2021" name="Syst. Appl. Microbiol.">
        <title>Phylogenetic classification of ten novel species belonging to the genus Bifidobacterium comprising B. phasiani sp. nov., B. pongonis sp. nov., B. saguinibicoloris sp. nov., B. colobi sp. nov., B. simiiventris sp. nov., B. santillanense sp. nov., B. miconis sp. nov., B. amazonense sp. nov., B. pluvialisilvae sp. nov., and B. miconisargentati sp. nov.</title>
        <authorList>
            <person name="Lugli G.A."/>
            <person name="Calvete-Torre I."/>
            <person name="Alessandri G."/>
            <person name="Milani C."/>
            <person name="Turroni F."/>
            <person name="Laiolo P."/>
            <person name="Ossiprandi M.C."/>
            <person name="Margolles A."/>
            <person name="Ruiz L."/>
            <person name="Ventura M."/>
        </authorList>
    </citation>
    <scope>NUCLEOTIDE SEQUENCE [LARGE SCALE GENOMIC DNA]</scope>
    <source>
        <strain evidence="9 10">MA1</strain>
    </source>
</reference>
<feature type="transmembrane region" description="Helical" evidence="7">
    <location>
        <begin position="98"/>
        <end position="122"/>
    </location>
</feature>
<proteinExistence type="inferred from homology"/>
<dbReference type="Pfam" id="PF00528">
    <property type="entry name" value="BPD_transp_1"/>
    <property type="match status" value="1"/>
</dbReference>
<comment type="similarity">
    <text evidence="7">Belongs to the binding-protein-dependent transport system permease family.</text>
</comment>
<dbReference type="Gene3D" id="1.10.3720.10">
    <property type="entry name" value="MetI-like"/>
    <property type="match status" value="1"/>
</dbReference>
<keyword evidence="6 7" id="KW-0472">Membrane</keyword>
<name>A0ABS9VXA1_9BIFI</name>
<feature type="transmembrane region" description="Helical" evidence="7">
    <location>
        <begin position="162"/>
        <end position="183"/>
    </location>
</feature>
<dbReference type="PROSITE" id="PS50928">
    <property type="entry name" value="ABC_TM1"/>
    <property type="match status" value="1"/>
</dbReference>
<reference evidence="9 10" key="1">
    <citation type="journal article" date="2021" name="Environ. Microbiol.">
        <title>Genetic insights into the dark matter of the mammalian gut microbiota through targeted genome reconstruction.</title>
        <authorList>
            <person name="Lugli G.A."/>
            <person name="Alessandri G."/>
            <person name="Milani C."/>
            <person name="Viappiani A."/>
            <person name="Fontana F."/>
            <person name="Tarracchini C."/>
            <person name="Mancabelli L."/>
            <person name="Argentini C."/>
            <person name="Ruiz L."/>
            <person name="Margolles A."/>
            <person name="van Sinderen D."/>
            <person name="Turroni F."/>
            <person name="Ventura M."/>
        </authorList>
    </citation>
    <scope>NUCLEOTIDE SEQUENCE [LARGE SCALE GENOMIC DNA]</scope>
    <source>
        <strain evidence="9 10">MA1</strain>
    </source>
</reference>
<evidence type="ECO:0000256" key="1">
    <source>
        <dbReference type="ARBA" id="ARBA00004651"/>
    </source>
</evidence>
<feature type="transmembrane region" description="Helical" evidence="7">
    <location>
        <begin position="262"/>
        <end position="286"/>
    </location>
</feature>
<organism evidence="9 10">
    <name type="scientific">Bifidobacterium amazonense</name>
    <dbReference type="NCBI Taxonomy" id="2809027"/>
    <lineage>
        <taxon>Bacteria</taxon>
        <taxon>Bacillati</taxon>
        <taxon>Actinomycetota</taxon>
        <taxon>Actinomycetes</taxon>
        <taxon>Bifidobacteriales</taxon>
        <taxon>Bifidobacteriaceae</taxon>
        <taxon>Bifidobacterium</taxon>
    </lineage>
</organism>
<feature type="transmembrane region" description="Helical" evidence="7">
    <location>
        <begin position="129"/>
        <end position="150"/>
    </location>
</feature>
<keyword evidence="4 7" id="KW-0812">Transmembrane</keyword>
<dbReference type="InterPro" id="IPR035906">
    <property type="entry name" value="MetI-like_sf"/>
</dbReference>
<dbReference type="RefSeq" id="WP_241514213.1">
    <property type="nucleotide sequence ID" value="NZ_JAFEJT020000043.1"/>
</dbReference>
<keyword evidence="10" id="KW-1185">Reference proteome</keyword>
<dbReference type="CDD" id="cd06261">
    <property type="entry name" value="TM_PBP2"/>
    <property type="match status" value="1"/>
</dbReference>
<keyword evidence="2 7" id="KW-0813">Transport</keyword>
<dbReference type="PANTHER" id="PTHR43744">
    <property type="entry name" value="ABC TRANSPORTER PERMEASE PROTEIN MG189-RELATED-RELATED"/>
    <property type="match status" value="1"/>
</dbReference>
<comment type="caution">
    <text evidence="9">The sequence shown here is derived from an EMBL/GenBank/DDBJ whole genome shotgun (WGS) entry which is preliminary data.</text>
</comment>
<evidence type="ECO:0000256" key="5">
    <source>
        <dbReference type="ARBA" id="ARBA00022989"/>
    </source>
</evidence>
<evidence type="ECO:0000313" key="10">
    <source>
        <dbReference type="Proteomes" id="UP000710815"/>
    </source>
</evidence>
<feature type="transmembrane region" description="Helical" evidence="7">
    <location>
        <begin position="213"/>
        <end position="230"/>
    </location>
</feature>
<dbReference type="Proteomes" id="UP000710815">
    <property type="component" value="Unassembled WGS sequence"/>
</dbReference>
<dbReference type="PANTHER" id="PTHR43744:SF12">
    <property type="entry name" value="ABC TRANSPORTER PERMEASE PROTEIN MG189-RELATED"/>
    <property type="match status" value="1"/>
</dbReference>
<evidence type="ECO:0000256" key="3">
    <source>
        <dbReference type="ARBA" id="ARBA00022475"/>
    </source>
</evidence>
<sequence length="302" mass="33614">MTTIARPVITRQNLKIRSGQRIVLSHGWARILTMLLFAVAFVYFVVPVCWLFVASTKSAGDLYTTPSFAFAEFRLFENISSLFAYQNGVYLRWIANSILYSVIGSLLTVLVSAMCGYGLAVYQFRGRRIILGAVMVSFLVPGAALTQPLYLQLVRMGLNNNILGVILPALVYPFGVMFSWLTVRASVPMEIIEAARVDGAGEIRTFFQIVMPMMRVGLTTVFLFTFMGSWNNYMLPMMILDDPELYPLAVGLVDWNKQSTSVAQLGTLTLVGSFVSLMPLILVFIFSQRYWKSGIAAGGVKM</sequence>
<comment type="subcellular location">
    <subcellularLocation>
        <location evidence="1 7">Cell membrane</location>
        <topology evidence="1 7">Multi-pass membrane protein</topology>
    </subcellularLocation>
</comment>
<evidence type="ECO:0000313" key="9">
    <source>
        <dbReference type="EMBL" id="MCH9276536.1"/>
    </source>
</evidence>
<evidence type="ECO:0000256" key="6">
    <source>
        <dbReference type="ARBA" id="ARBA00023136"/>
    </source>
</evidence>
<dbReference type="SUPFAM" id="SSF161098">
    <property type="entry name" value="MetI-like"/>
    <property type="match status" value="1"/>
</dbReference>